<dbReference type="SUPFAM" id="SSF51735">
    <property type="entry name" value="NAD(P)-binding Rossmann-fold domains"/>
    <property type="match status" value="1"/>
</dbReference>
<evidence type="ECO:0000256" key="1">
    <source>
        <dbReference type="ARBA" id="ARBA00023002"/>
    </source>
</evidence>
<reference evidence="6" key="1">
    <citation type="journal article" date="2019" name="Int. J. Syst. Evol. Microbiol.">
        <title>The Global Catalogue of Microorganisms (GCM) 10K type strain sequencing project: providing services to taxonomists for standard genome sequencing and annotation.</title>
        <authorList>
            <consortium name="The Broad Institute Genomics Platform"/>
            <consortium name="The Broad Institute Genome Sequencing Center for Infectious Disease"/>
            <person name="Wu L."/>
            <person name="Ma J."/>
        </authorList>
    </citation>
    <scope>NUCLEOTIDE SEQUENCE [LARGE SCALE GENOMIC DNA]</scope>
    <source>
        <strain evidence="6">JCM 14924</strain>
    </source>
</reference>
<evidence type="ECO:0000259" key="4">
    <source>
        <dbReference type="SMART" id="SM00984"/>
    </source>
</evidence>
<dbReference type="InterPro" id="IPR008927">
    <property type="entry name" value="6-PGluconate_DH-like_C_sf"/>
</dbReference>
<dbReference type="Pfam" id="PF03720">
    <property type="entry name" value="UDPG_MGDP_dh_C"/>
    <property type="match status" value="1"/>
</dbReference>
<dbReference type="InterPro" id="IPR017476">
    <property type="entry name" value="UDP-Glc/GDP-Man"/>
</dbReference>
<dbReference type="InterPro" id="IPR028359">
    <property type="entry name" value="UDP_ManNAc/GlcNAc_DH"/>
</dbReference>
<evidence type="ECO:0000313" key="6">
    <source>
        <dbReference type="Proteomes" id="UP001501391"/>
    </source>
</evidence>
<accession>A0ABP5NAU2</accession>
<feature type="domain" description="UDP-glucose/GDP-mannose dehydrogenase C-terminal" evidence="4">
    <location>
        <begin position="319"/>
        <end position="414"/>
    </location>
</feature>
<dbReference type="Gene3D" id="3.40.50.720">
    <property type="entry name" value="NAD(P)-binding Rossmann-like Domain"/>
    <property type="match status" value="2"/>
</dbReference>
<evidence type="ECO:0000313" key="5">
    <source>
        <dbReference type="EMBL" id="GAA2194220.1"/>
    </source>
</evidence>
<protein>
    <submittedName>
        <fullName evidence="5">Nucleotide sugar dehydrogenase</fullName>
    </submittedName>
</protein>
<keyword evidence="6" id="KW-1185">Reference proteome</keyword>
<dbReference type="NCBIfam" id="TIGR03026">
    <property type="entry name" value="NDP-sugDHase"/>
    <property type="match status" value="1"/>
</dbReference>
<dbReference type="InterPro" id="IPR036291">
    <property type="entry name" value="NAD(P)-bd_dom_sf"/>
</dbReference>
<dbReference type="InterPro" id="IPR014026">
    <property type="entry name" value="UDP-Glc/GDP-Man_DH_dimer"/>
</dbReference>
<dbReference type="PANTHER" id="PTHR43491:SF1">
    <property type="entry name" value="UDP-N-ACETYL-D-MANNOSAMINE DEHYDROGENASE"/>
    <property type="match status" value="1"/>
</dbReference>
<gene>
    <name evidence="5" type="ORF">GCM10009787_19290</name>
</gene>
<dbReference type="EMBL" id="BAAAOQ010000005">
    <property type="protein sequence ID" value="GAA2194220.1"/>
    <property type="molecule type" value="Genomic_DNA"/>
</dbReference>
<dbReference type="InterPro" id="IPR001732">
    <property type="entry name" value="UDP-Glc/GDP-Man_DH_N"/>
</dbReference>
<dbReference type="InterPro" id="IPR014027">
    <property type="entry name" value="UDP-Glc/GDP-Man_DH_C"/>
</dbReference>
<comment type="caution">
    <text evidence="5">The sequence shown here is derived from an EMBL/GenBank/DDBJ whole genome shotgun (WGS) entry which is preliminary data.</text>
</comment>
<dbReference type="PIRSF" id="PIRSF000124">
    <property type="entry name" value="UDPglc_GDPman_dh"/>
    <property type="match status" value="1"/>
</dbReference>
<dbReference type="RefSeq" id="WP_059247767.1">
    <property type="nucleotide sequence ID" value="NZ_BAAAOQ010000005.1"/>
</dbReference>
<dbReference type="Pfam" id="PF00984">
    <property type="entry name" value="UDPG_MGDP_dh"/>
    <property type="match status" value="1"/>
</dbReference>
<dbReference type="PIRSF" id="PIRSF500136">
    <property type="entry name" value="UDP_ManNAc_DH"/>
    <property type="match status" value="1"/>
</dbReference>
<name>A0ABP5NAU2_9ACTN</name>
<dbReference type="InterPro" id="IPR036220">
    <property type="entry name" value="UDP-Glc/GDP-Man_DH_C_sf"/>
</dbReference>
<organism evidence="5 6">
    <name type="scientific">Streptomyces bangladeshensis</name>
    <dbReference type="NCBI Taxonomy" id="295352"/>
    <lineage>
        <taxon>Bacteria</taxon>
        <taxon>Bacillati</taxon>
        <taxon>Actinomycetota</taxon>
        <taxon>Actinomycetes</taxon>
        <taxon>Kitasatosporales</taxon>
        <taxon>Streptomycetaceae</taxon>
        <taxon>Streptomyces</taxon>
    </lineage>
</organism>
<comment type="similarity">
    <text evidence="3">Belongs to the UDP-glucose/GDP-mannose dehydrogenase family.</text>
</comment>
<dbReference type="SMART" id="SM00984">
    <property type="entry name" value="UDPG_MGDP_dh_C"/>
    <property type="match status" value="1"/>
</dbReference>
<dbReference type="SUPFAM" id="SSF52413">
    <property type="entry name" value="UDP-glucose/GDP-mannose dehydrogenase C-terminal domain"/>
    <property type="match status" value="1"/>
</dbReference>
<sequence length="420" mass="45519">MSEPVDLLVIGLGYVGLPLAREAVQAGLNVRGFDVSPHVVRGLNAGKSHVDGVSDEDMAQMRAAGFAATCDENNFGAPRVVVVCVPTPLDGEGRPDLSMVIEAAGMVGRHLRRGMLVVLESTTFPGTTDDIVRPVLEESGLCAGEDFALAFSPERIDPGNAEYGVRNTPKVVGGYTPGCTRRAMDFYGRFVVKVVAAKSTREAEMAKILENTYRQVNIALVNEMAMLSHELGVDVWDAIACATTKPFGFAAFQPGPGVGGHCIPIDPRYLSYQARVLGRRSELIDLAQEINDGMPRYVVDRAARMLRREGAELAGSRVLVLGVTYKADVSDQRESPAEDVVRHLRSQGAEVSYHDPFVRSWAVDGAVVPYAGDLDTALGAVDLTIVLQWHSLYREHVDGARTRLLFDTRGWLANRDVAVL</sequence>
<dbReference type="PANTHER" id="PTHR43491">
    <property type="entry name" value="UDP-N-ACETYL-D-MANNOSAMINE DEHYDROGENASE"/>
    <property type="match status" value="1"/>
</dbReference>
<evidence type="ECO:0000256" key="2">
    <source>
        <dbReference type="ARBA" id="ARBA00023027"/>
    </source>
</evidence>
<dbReference type="SUPFAM" id="SSF48179">
    <property type="entry name" value="6-phosphogluconate dehydrogenase C-terminal domain-like"/>
    <property type="match status" value="1"/>
</dbReference>
<keyword evidence="1" id="KW-0560">Oxidoreductase</keyword>
<keyword evidence="2" id="KW-0520">NAD</keyword>
<evidence type="ECO:0000256" key="3">
    <source>
        <dbReference type="PIRNR" id="PIRNR000124"/>
    </source>
</evidence>
<proteinExistence type="inferred from homology"/>
<dbReference type="Proteomes" id="UP001501391">
    <property type="component" value="Unassembled WGS sequence"/>
</dbReference>
<dbReference type="Pfam" id="PF03721">
    <property type="entry name" value="UDPG_MGDP_dh_N"/>
    <property type="match status" value="1"/>
</dbReference>